<dbReference type="STRING" id="40296.A0A0A2LBJ3"/>
<dbReference type="Gene3D" id="3.90.25.10">
    <property type="entry name" value="UDP-galactose 4-epimerase, domain 1"/>
    <property type="match status" value="1"/>
</dbReference>
<dbReference type="SUPFAM" id="SSF51735">
    <property type="entry name" value="NAD(P)-binding Rossmann-fold domains"/>
    <property type="match status" value="1"/>
</dbReference>
<feature type="domain" description="NmrA-like" evidence="3">
    <location>
        <begin position="394"/>
        <end position="631"/>
    </location>
</feature>
<reference evidence="5 6" key="1">
    <citation type="journal article" date="2015" name="Mol. Plant Microbe Interact.">
        <title>Genome, transcriptome, and functional analyses of Penicillium expansum provide new insights into secondary metabolism and pathogenicity.</title>
        <authorList>
            <person name="Ballester A.R."/>
            <person name="Marcet-Houben M."/>
            <person name="Levin E."/>
            <person name="Sela N."/>
            <person name="Selma-Lazaro C."/>
            <person name="Carmona L."/>
            <person name="Wisniewski M."/>
            <person name="Droby S."/>
            <person name="Gonzalez-Candelas L."/>
            <person name="Gabaldon T."/>
        </authorList>
    </citation>
    <scope>NUCLEOTIDE SEQUENCE [LARGE SCALE GENOMIC DNA]</scope>
    <source>
        <strain evidence="5 6">PHI-1</strain>
    </source>
</reference>
<accession>A0A0A2LBJ3</accession>
<dbReference type="SUPFAM" id="SSF56796">
    <property type="entry name" value="Dehydroquinate synthase-like"/>
    <property type="match status" value="1"/>
</dbReference>
<proteinExistence type="predicted"/>
<protein>
    <submittedName>
        <fullName evidence="5">Alcohol dehydrogenase, iron-type</fullName>
    </submittedName>
</protein>
<evidence type="ECO:0000256" key="1">
    <source>
        <dbReference type="ARBA" id="ARBA00022857"/>
    </source>
</evidence>
<evidence type="ECO:0000259" key="3">
    <source>
        <dbReference type="Pfam" id="PF05368"/>
    </source>
</evidence>
<dbReference type="Gene3D" id="3.40.50.720">
    <property type="entry name" value="NAD(P)-binding Rossmann-like Domain"/>
    <property type="match status" value="1"/>
</dbReference>
<dbReference type="GO" id="GO:0016491">
    <property type="term" value="F:oxidoreductase activity"/>
    <property type="evidence" value="ECO:0007669"/>
    <property type="project" value="UniProtKB-KW"/>
</dbReference>
<dbReference type="InterPro" id="IPR008030">
    <property type="entry name" value="NmrA-like"/>
</dbReference>
<evidence type="ECO:0000313" key="6">
    <source>
        <dbReference type="Proteomes" id="UP000030104"/>
    </source>
</evidence>
<dbReference type="Pfam" id="PF05368">
    <property type="entry name" value="NmrA"/>
    <property type="match status" value="1"/>
</dbReference>
<evidence type="ECO:0000256" key="2">
    <source>
        <dbReference type="ARBA" id="ARBA00023002"/>
    </source>
</evidence>
<dbReference type="Gene3D" id="3.40.50.1970">
    <property type="match status" value="1"/>
</dbReference>
<feature type="domain" description="Fe-containing alcohol dehydrogenase-like C-terminal" evidence="4">
    <location>
        <begin position="178"/>
        <end position="379"/>
    </location>
</feature>
<dbReference type="AlphaFoldDB" id="A0A0A2LBJ3"/>
<comment type="caution">
    <text evidence="5">The sequence shown here is derived from an EMBL/GenBank/DDBJ whole genome shotgun (WGS) entry which is preliminary data.</text>
</comment>
<evidence type="ECO:0000313" key="5">
    <source>
        <dbReference type="EMBL" id="KGO76563.1"/>
    </source>
</evidence>
<dbReference type="CDD" id="cd08192">
    <property type="entry name" value="MAR-like"/>
    <property type="match status" value="1"/>
</dbReference>
<organism evidence="5 6">
    <name type="scientific">Penicillium italicum</name>
    <name type="common">Blue mold</name>
    <dbReference type="NCBI Taxonomy" id="40296"/>
    <lineage>
        <taxon>Eukaryota</taxon>
        <taxon>Fungi</taxon>
        <taxon>Dikarya</taxon>
        <taxon>Ascomycota</taxon>
        <taxon>Pezizomycotina</taxon>
        <taxon>Eurotiomycetes</taxon>
        <taxon>Eurotiomycetidae</taxon>
        <taxon>Eurotiales</taxon>
        <taxon>Aspergillaceae</taxon>
        <taxon>Penicillium</taxon>
    </lineage>
</organism>
<dbReference type="Gene3D" id="1.20.1090.10">
    <property type="entry name" value="Dehydroquinate synthase-like - alpha domain"/>
    <property type="match status" value="1"/>
</dbReference>
<evidence type="ECO:0000259" key="4">
    <source>
        <dbReference type="Pfam" id="PF25137"/>
    </source>
</evidence>
<name>A0A0A2LBJ3_PENIT</name>
<dbReference type="InterPro" id="IPR036291">
    <property type="entry name" value="NAD(P)-bd_dom_sf"/>
</dbReference>
<dbReference type="EMBL" id="JQGA01000243">
    <property type="protein sequence ID" value="KGO76563.1"/>
    <property type="molecule type" value="Genomic_DNA"/>
</dbReference>
<dbReference type="InterPro" id="IPR051609">
    <property type="entry name" value="NmrA/Isoflavone_reductase-like"/>
</dbReference>
<dbReference type="PANTHER" id="PTHR47706:SF11">
    <property type="entry name" value="ISOFLAVONE REDUCTASE FAMILY PROTEIN (AFU_ORTHOLOGUE AFUA_1G12510)"/>
    <property type="match status" value="1"/>
</dbReference>
<sequence>MSEETVRPAFEGRGRPLLSYGIAFPAATARHLSGTFQASRVYVICSGSLARNSDVMNQLETILGPDTLVGHWIGMRSHTLWSEVLQIAEEVLANQVSTSEELETLAEGPRKRLEIKAPTIPIISVPTSLSAGEYSNFAGGTEDHSKRKYSFQHPIRGPELVILDPELAKTTSDSIWLSTGVGAIDHCIENLCSTSGTTTTSDKQARNALGLLVPGLLRCKKDRSDRDAHLQCQLGSVDDMAACTSGSIELGASHGIGHQLGPLGVGHGETSCILLPAVCKFNAKYNANREKQASVRQILIQDPVVSEVLIARSVNLETSDLGDVLDAIIRELGMPRSLSDVKVGRDQLDGLAENSLHDRWCKTNPVPLKEKSQVLEILEMSSQQNSTTMSFAMNILLFGATGNIGSFILDAILTERSRFGRIAIFTSPQTAETKVTQLNKLKEQGVEVIVGGVEDENAVEAAYEGIDTVISALGRNTLAQQIPLIRLAAASPTVKWFLPSEYGTDIKYGPASANEKPHQLKLKVRAYLEDEISRNDLAYSYVVTGPFAEMYLHLTPGLEEAGGWDVKGRRAVLLGEKGKGEVSLTTMKDVGTLVLNTLLHATAETRNAALCVNSFTTSPDQIQAEFERQLGGQPWDVSHTPLEKLREAETAAWEAGNPAATALTLRRIWGEGGTLYAKRANGLIGEPKVMELGDVVANEIQRVSKL</sequence>
<dbReference type="PANTHER" id="PTHR47706">
    <property type="entry name" value="NMRA-LIKE FAMILY PROTEIN"/>
    <property type="match status" value="1"/>
</dbReference>
<dbReference type="Pfam" id="PF25137">
    <property type="entry name" value="ADH_Fe_C"/>
    <property type="match status" value="1"/>
</dbReference>
<dbReference type="InterPro" id="IPR056798">
    <property type="entry name" value="ADH_Fe_C"/>
</dbReference>
<dbReference type="HOGENOM" id="CLU_390832_0_0_1"/>
<gene>
    <name evidence="5" type="ORF">PITC_088420</name>
</gene>
<dbReference type="OrthoDB" id="339764at2759"/>
<keyword evidence="2" id="KW-0560">Oxidoreductase</keyword>
<keyword evidence="6" id="KW-1185">Reference proteome</keyword>
<dbReference type="OMA" id="RNDLAYS"/>
<dbReference type="Proteomes" id="UP000030104">
    <property type="component" value="Unassembled WGS sequence"/>
</dbReference>
<dbReference type="PhylomeDB" id="A0A0A2LBJ3"/>
<keyword evidence="1" id="KW-0521">NADP</keyword>